<dbReference type="PROSITE" id="PS51286">
    <property type="entry name" value="RAP"/>
    <property type="match status" value="1"/>
</dbReference>
<feature type="compositionally biased region" description="Basic and acidic residues" evidence="1">
    <location>
        <begin position="668"/>
        <end position="682"/>
    </location>
</feature>
<organism evidence="3 4">
    <name type="scientific">Plasmodium gonderi</name>
    <dbReference type="NCBI Taxonomy" id="77519"/>
    <lineage>
        <taxon>Eukaryota</taxon>
        <taxon>Sar</taxon>
        <taxon>Alveolata</taxon>
        <taxon>Apicomplexa</taxon>
        <taxon>Aconoidasida</taxon>
        <taxon>Haemosporida</taxon>
        <taxon>Plasmodiidae</taxon>
        <taxon>Plasmodium</taxon>
        <taxon>Plasmodium (Plasmodium)</taxon>
    </lineage>
</organism>
<evidence type="ECO:0000313" key="4">
    <source>
        <dbReference type="Proteomes" id="UP000195521"/>
    </source>
</evidence>
<feature type="domain" description="RAP" evidence="2">
    <location>
        <begin position="1017"/>
        <end position="1080"/>
    </location>
</feature>
<accession>A0A1Y1JEQ3</accession>
<dbReference type="EMBL" id="BDQF01000001">
    <property type="protein sequence ID" value="GAW78913.1"/>
    <property type="molecule type" value="Genomic_DNA"/>
</dbReference>
<protein>
    <submittedName>
        <fullName evidence="3">RAP protein</fullName>
    </submittedName>
</protein>
<dbReference type="GeneID" id="39745611"/>
<dbReference type="Proteomes" id="UP000195521">
    <property type="component" value="Unassembled WGS sequence"/>
</dbReference>
<dbReference type="OMA" id="EIMVCKL"/>
<feature type="compositionally biased region" description="Polar residues" evidence="1">
    <location>
        <begin position="653"/>
        <end position="667"/>
    </location>
</feature>
<dbReference type="AlphaFoldDB" id="A0A1Y1JEQ3"/>
<evidence type="ECO:0000256" key="1">
    <source>
        <dbReference type="SAM" id="MobiDB-lite"/>
    </source>
</evidence>
<reference evidence="4" key="1">
    <citation type="submission" date="2017-04" db="EMBL/GenBank/DDBJ databases">
        <title>Plasmodium gonderi genome.</title>
        <authorList>
            <person name="Arisue N."/>
            <person name="Honma H."/>
            <person name="Kawai S."/>
            <person name="Tougan T."/>
            <person name="Tanabe K."/>
            <person name="Horii T."/>
        </authorList>
    </citation>
    <scope>NUCLEOTIDE SEQUENCE [LARGE SCALE GENOMIC DNA]</scope>
    <source>
        <strain evidence="4">ATCC 30045</strain>
    </source>
</reference>
<name>A0A1Y1JEQ3_PLAGO</name>
<evidence type="ECO:0000259" key="2">
    <source>
        <dbReference type="PROSITE" id="PS51286"/>
    </source>
</evidence>
<dbReference type="OrthoDB" id="364598at2759"/>
<proteinExistence type="predicted"/>
<evidence type="ECO:0000313" key="3">
    <source>
        <dbReference type="EMBL" id="GAW78913.1"/>
    </source>
</evidence>
<gene>
    <name evidence="3" type="ORF">PGO_010610</name>
</gene>
<keyword evidence="4" id="KW-1185">Reference proteome</keyword>
<dbReference type="SMART" id="SM00952">
    <property type="entry name" value="RAP"/>
    <property type="match status" value="1"/>
</dbReference>
<comment type="caution">
    <text evidence="3">The sequence shown here is derived from an EMBL/GenBank/DDBJ whole genome shotgun (WGS) entry which is preliminary data.</text>
</comment>
<dbReference type="Pfam" id="PF08373">
    <property type="entry name" value="RAP"/>
    <property type="match status" value="1"/>
</dbReference>
<sequence length="1094" mass="129426">MTIFANSLLLIAYLIYLLLIAFLLTKETYSVVIKKSSFLKTKQDGNYNFVKKLFKRRNLFQALESNGEENRCVWRKKSHYYHHQDGKNKKGSNHQYCHNSEFIDKFNKRNFFIKPSFSAKCKQSKLWTERNEQGIVHEEEILEKVDSIDAQIGNIVCERTNDSTLQRMKQSHDYIGQTTNKNEFDLVNDYILLKKNRKTIKELMEEGIWGAPKENIKMIRERTNKKINWNYILKKNNELLNDNVDKIYKGIYNKENIEDIFFIFDTNPYNYLNITMSVFSLYKFTTAYLNERKIRMNSSFKGKKVSLLGSSHNSDKICSCGVEEEKLSVTDHTNKGMLTFGYDDNSYEEVDDGDILKMKEERKRLYYITRNRNFLRVVGSINKHLKIIYKIFSTNEKLTSYEKNKDMYKFIPYINIKDIITILKCFCILKYDHTNIFKYIYFFLVFFMDKFDMTLLCEAVYLCNIKKIYIKSLFLNFSKHLLAYLQRISLTPSRNDIDLISENFGDKVHPNINNRDDDLDKVESKGDADSERRERTAVTDESLVKSHVDSNEDIKKVNSEECTYSLYDQVNIDNFYKNMKKNMNNENPEPDIFISSPFHMKDLMYSIYHLANYSCLDSSLDDLEKEKAYANEHVKKYGPEDLRHTRMRFVEGSQMSPSPITGESLNEATKHESTKEEINERGEARRRPVNLYAYCLCTLCKFPYTNLSILNIIASEVMKNADELSIEELILSFHSLATLEFNSTKLLNILFVSIIKKLHLLDYRNNQLIVKLVRALYLLDEELSEERGDCNSRIDEKQPKNFTSRLKQIKTLILYFLSKMILKNRNNYTPIELVDIIRYMSALTYIDKELFNFVYDLPFLKSLNEETLNHYKNSVYFNQSYYAYTKDSSVNTPIEIMVCKLYQSYLSYSMYTDTHSDREVEESTIIQRIHAENDKVKTFRFGEEPLKLFKQTYLNNMRIISYSSSSLHYEIADIIQKDLKIPCHVEYITENGLLIDIAILRDDLINNNYSFKNFQNIAIEVNGPFHYKTRSYRGGYPPLNTKTVVKRRLLEHDKWQVISLPFWEIKPWFSKSRKENFILRMLPDNLKSFFNKNN</sequence>
<feature type="region of interest" description="Disordered" evidence="1">
    <location>
        <begin position="653"/>
        <end position="682"/>
    </location>
</feature>
<dbReference type="RefSeq" id="XP_028541502.1">
    <property type="nucleotide sequence ID" value="XM_028685701.1"/>
</dbReference>
<dbReference type="InterPro" id="IPR013584">
    <property type="entry name" value="RAP"/>
</dbReference>
<feature type="region of interest" description="Disordered" evidence="1">
    <location>
        <begin position="511"/>
        <end position="539"/>
    </location>
</feature>